<dbReference type="AlphaFoldDB" id="A0A0M0J6R9"/>
<comment type="caution">
    <text evidence="4">The sequence shown here is derived from an EMBL/GenBank/DDBJ whole genome shotgun (WGS) entry which is preliminary data.</text>
</comment>
<evidence type="ECO:0000256" key="1">
    <source>
        <dbReference type="ARBA" id="ARBA00022441"/>
    </source>
</evidence>
<dbReference type="Gene3D" id="2.120.10.80">
    <property type="entry name" value="Kelch-type beta propeller"/>
    <property type="match status" value="2"/>
</dbReference>
<keyword evidence="5" id="KW-1185">Reference proteome</keyword>
<feature type="non-terminal residue" evidence="4">
    <location>
        <position position="445"/>
    </location>
</feature>
<protein>
    <submittedName>
        <fullName evidence="4">Uncharacterized protein</fullName>
    </submittedName>
</protein>
<dbReference type="PANTHER" id="PTHR46093:SF18">
    <property type="entry name" value="FIBRONECTIN TYPE-III DOMAIN-CONTAINING PROTEIN"/>
    <property type="match status" value="1"/>
</dbReference>
<evidence type="ECO:0000256" key="2">
    <source>
        <dbReference type="ARBA" id="ARBA00022737"/>
    </source>
</evidence>
<evidence type="ECO:0000313" key="4">
    <source>
        <dbReference type="EMBL" id="KOO21918.1"/>
    </source>
</evidence>
<dbReference type="PANTHER" id="PTHR46093">
    <property type="entry name" value="ACYL-COA-BINDING DOMAIN-CONTAINING PROTEIN 5"/>
    <property type="match status" value="1"/>
</dbReference>
<proteinExistence type="predicted"/>
<keyword evidence="2" id="KW-0677">Repeat</keyword>
<dbReference type="InterPro" id="IPR015915">
    <property type="entry name" value="Kelch-typ_b-propeller"/>
</dbReference>
<keyword evidence="1" id="KW-0880">Kelch repeat</keyword>
<organism evidence="4 5">
    <name type="scientific">Chrysochromulina tobinii</name>
    <dbReference type="NCBI Taxonomy" id="1460289"/>
    <lineage>
        <taxon>Eukaryota</taxon>
        <taxon>Haptista</taxon>
        <taxon>Haptophyta</taxon>
        <taxon>Prymnesiophyceae</taxon>
        <taxon>Prymnesiales</taxon>
        <taxon>Chrysochromulinaceae</taxon>
        <taxon>Chrysochromulina</taxon>
    </lineage>
</organism>
<accession>A0A0M0J6R9</accession>
<sequence length="445" mass="46354">MASEALRSACCEDMATEVLTSIARCLIPSRGLSCASNSEWASFISFISTSHVMYAAALEALRERVPVIFEAGLDPDPARTCALLGSLLTGGGQAMWQAFRPLRAVRPSTMHTMPLQAPPRVSGASLCALAPQQLCLFGGRDSISGDTLGATRLVSVRSGVAVWDVLTSKTHPPARCYHTAALWPTARGSRQGSGVCSPMVVFGGAGDGDGQGNENLLSDLWCATVSVPVPLSAAVAGGATGRPCVPQPPLSWRPLEPRSERSPSGRSSHVCAAWAAAGALVIHGGLSSGGVLGDTWLLTRGRHEGSGTEQCDWIEVVTSGACVQRAHHSGGVVAESTLLIFSGQDETLITQHTLTALDLRTAVWTVTLLPTEGPHGWSTRRLASSGAQDGAAPVARIDGAGTAINGVGLIVFGGVGDDFGFVSATDAWLLRHGTDVRPRRRIARV</sequence>
<evidence type="ECO:0000313" key="5">
    <source>
        <dbReference type="Proteomes" id="UP000037460"/>
    </source>
</evidence>
<dbReference type="SUPFAM" id="SSF117281">
    <property type="entry name" value="Kelch motif"/>
    <property type="match status" value="1"/>
</dbReference>
<gene>
    <name evidence="4" type="ORF">Ctob_001842</name>
</gene>
<dbReference type="EMBL" id="JWZX01003323">
    <property type="protein sequence ID" value="KOO21918.1"/>
    <property type="molecule type" value="Genomic_DNA"/>
</dbReference>
<feature type="region of interest" description="Disordered" evidence="3">
    <location>
        <begin position="246"/>
        <end position="266"/>
    </location>
</feature>
<dbReference type="OrthoDB" id="10682624at2759"/>
<evidence type="ECO:0000256" key="3">
    <source>
        <dbReference type="SAM" id="MobiDB-lite"/>
    </source>
</evidence>
<reference evidence="5" key="1">
    <citation type="journal article" date="2015" name="PLoS Genet.">
        <title>Genome Sequence and Transcriptome Analyses of Chrysochromulina tobin: Metabolic Tools for Enhanced Algal Fitness in the Prominent Order Prymnesiales (Haptophyceae).</title>
        <authorList>
            <person name="Hovde B.T."/>
            <person name="Deodato C.R."/>
            <person name="Hunsperger H.M."/>
            <person name="Ryken S.A."/>
            <person name="Yost W."/>
            <person name="Jha R.K."/>
            <person name="Patterson J."/>
            <person name="Monnat R.J. Jr."/>
            <person name="Barlow S.B."/>
            <person name="Starkenburg S.R."/>
            <person name="Cattolico R.A."/>
        </authorList>
    </citation>
    <scope>NUCLEOTIDE SEQUENCE</scope>
    <source>
        <strain evidence="5">CCMP291</strain>
    </source>
</reference>
<dbReference type="Proteomes" id="UP000037460">
    <property type="component" value="Unassembled WGS sequence"/>
</dbReference>
<name>A0A0M0J6R9_9EUKA</name>